<gene>
    <name evidence="1" type="ORF">IZO911_LOCUS45981</name>
</gene>
<organism evidence="1 2">
    <name type="scientific">Adineta steineri</name>
    <dbReference type="NCBI Taxonomy" id="433720"/>
    <lineage>
        <taxon>Eukaryota</taxon>
        <taxon>Metazoa</taxon>
        <taxon>Spiralia</taxon>
        <taxon>Gnathifera</taxon>
        <taxon>Rotifera</taxon>
        <taxon>Eurotatoria</taxon>
        <taxon>Bdelloidea</taxon>
        <taxon>Adinetida</taxon>
        <taxon>Adinetidae</taxon>
        <taxon>Adineta</taxon>
    </lineage>
</organism>
<accession>A0A815VAH3</accession>
<name>A0A815VAH3_9BILA</name>
<reference evidence="1" key="1">
    <citation type="submission" date="2021-02" db="EMBL/GenBank/DDBJ databases">
        <authorList>
            <person name="Nowell W R."/>
        </authorList>
    </citation>
    <scope>NUCLEOTIDE SEQUENCE</scope>
</reference>
<evidence type="ECO:0000313" key="2">
    <source>
        <dbReference type="Proteomes" id="UP000663860"/>
    </source>
</evidence>
<evidence type="ECO:0000313" key="1">
    <source>
        <dbReference type="EMBL" id="CAF1525565.1"/>
    </source>
</evidence>
<protein>
    <submittedName>
        <fullName evidence="1">Uncharacterized protein</fullName>
    </submittedName>
</protein>
<dbReference type="AlphaFoldDB" id="A0A815VAH3"/>
<sequence>PLFGVATTINPLENGDQNVEHWHSVNLNSRFDGPGIRSNNVRLELVITLDVSGSMSDRFEGEP</sequence>
<dbReference type="Proteomes" id="UP000663860">
    <property type="component" value="Unassembled WGS sequence"/>
</dbReference>
<feature type="non-terminal residue" evidence="1">
    <location>
        <position position="1"/>
    </location>
</feature>
<proteinExistence type="predicted"/>
<dbReference type="EMBL" id="CAJNOE010006887">
    <property type="protein sequence ID" value="CAF1525565.1"/>
    <property type="molecule type" value="Genomic_DNA"/>
</dbReference>
<comment type="caution">
    <text evidence="1">The sequence shown here is derived from an EMBL/GenBank/DDBJ whole genome shotgun (WGS) entry which is preliminary data.</text>
</comment>